<gene>
    <name evidence="2" type="ORF">GRAN_2324</name>
</gene>
<keyword evidence="1" id="KW-0812">Transmembrane</keyword>
<comment type="caution">
    <text evidence="2">The sequence shown here is derived from an EMBL/GenBank/DDBJ whole genome shotgun (WGS) entry which is preliminary data.</text>
</comment>
<dbReference type="AlphaFoldDB" id="A0A4Q0SXB0"/>
<dbReference type="Proteomes" id="UP000289437">
    <property type="component" value="Unassembled WGS sequence"/>
</dbReference>
<feature type="transmembrane region" description="Helical" evidence="1">
    <location>
        <begin position="132"/>
        <end position="149"/>
    </location>
</feature>
<keyword evidence="3" id="KW-1185">Reference proteome</keyword>
<reference evidence="2 3" key="1">
    <citation type="submission" date="2018-11" db="EMBL/GenBank/DDBJ databases">
        <authorList>
            <person name="Mardanov A.V."/>
            <person name="Ravin N.V."/>
            <person name="Dedysh S.N."/>
        </authorList>
    </citation>
    <scope>NUCLEOTIDE SEQUENCE [LARGE SCALE GENOMIC DNA]</scope>
    <source>
        <strain evidence="2 3">AF10</strain>
    </source>
</reference>
<keyword evidence="1" id="KW-0472">Membrane</keyword>
<feature type="transmembrane region" description="Helical" evidence="1">
    <location>
        <begin position="98"/>
        <end position="120"/>
    </location>
</feature>
<reference evidence="3" key="2">
    <citation type="submission" date="2019-02" db="EMBL/GenBank/DDBJ databases">
        <title>Granulicella sibirica sp. nov., a psychrotolerant acidobacterium isolated from an organic soil layer in forested tundra, West Siberia.</title>
        <authorList>
            <person name="Oshkin I.Y."/>
            <person name="Kulichevskaya I.S."/>
            <person name="Rijpstra W.I.C."/>
            <person name="Sinninghe Damste J.S."/>
            <person name="Rakitin A.L."/>
            <person name="Ravin N.V."/>
            <person name="Dedysh S.N."/>
        </authorList>
    </citation>
    <scope>NUCLEOTIDE SEQUENCE [LARGE SCALE GENOMIC DNA]</scope>
    <source>
        <strain evidence="3">AF10</strain>
    </source>
</reference>
<feature type="transmembrane region" description="Helical" evidence="1">
    <location>
        <begin position="30"/>
        <end position="52"/>
    </location>
</feature>
<keyword evidence="1" id="KW-1133">Transmembrane helix</keyword>
<dbReference type="EMBL" id="RDSM01000002">
    <property type="protein sequence ID" value="RXH55467.1"/>
    <property type="molecule type" value="Genomic_DNA"/>
</dbReference>
<evidence type="ECO:0000313" key="3">
    <source>
        <dbReference type="Proteomes" id="UP000289437"/>
    </source>
</evidence>
<sequence length="215" mass="24040">MAFAIAAGVFAGFSRTYYAISYFHSPSIPFWVHVHGAVFTGWILFYLLQNLLAMYGRMNLHRSLGLAGGLLASGVVVMGSAVALRQARLGRSFPFPDVYSSLAVSAGQMALFGVFLFLGLRLRRDSESHKRFILMATQLFFFPAFGRLMQGISLLALLLALCFYFAGPLYDYLTRRSIHPAYRWGVPLLILTMPPFPVLASHAPVWHSVVDRWLL</sequence>
<organism evidence="2 3">
    <name type="scientific">Granulicella sibirica</name>
    <dbReference type="NCBI Taxonomy" id="2479048"/>
    <lineage>
        <taxon>Bacteria</taxon>
        <taxon>Pseudomonadati</taxon>
        <taxon>Acidobacteriota</taxon>
        <taxon>Terriglobia</taxon>
        <taxon>Terriglobales</taxon>
        <taxon>Acidobacteriaceae</taxon>
        <taxon>Granulicella</taxon>
    </lineage>
</organism>
<accession>A0A4Q0SXB0</accession>
<evidence type="ECO:0000313" key="2">
    <source>
        <dbReference type="EMBL" id="RXH55467.1"/>
    </source>
</evidence>
<evidence type="ECO:0000256" key="1">
    <source>
        <dbReference type="SAM" id="Phobius"/>
    </source>
</evidence>
<proteinExistence type="predicted"/>
<protein>
    <submittedName>
        <fullName evidence="2">Uncharacterized protein</fullName>
    </submittedName>
</protein>
<feature type="transmembrane region" description="Helical" evidence="1">
    <location>
        <begin position="185"/>
        <end position="206"/>
    </location>
</feature>
<feature type="transmembrane region" description="Helical" evidence="1">
    <location>
        <begin position="64"/>
        <end position="86"/>
    </location>
</feature>
<name>A0A4Q0SXB0_9BACT</name>
<feature type="transmembrane region" description="Helical" evidence="1">
    <location>
        <begin position="155"/>
        <end position="173"/>
    </location>
</feature>